<dbReference type="Proteomes" id="UP000027997">
    <property type="component" value="Unassembled WGS sequence"/>
</dbReference>
<proteinExistence type="predicted"/>
<gene>
    <name evidence="1" type="ORF">GV64_17160</name>
</gene>
<protein>
    <submittedName>
        <fullName evidence="1">Uncharacterized protein</fullName>
    </submittedName>
</protein>
<reference evidence="1 2" key="1">
    <citation type="submission" date="2014-06" db="EMBL/GenBank/DDBJ databases">
        <title>Whole Genome Sequences of Three Symbiotic Endozoicomonas Bacteria.</title>
        <authorList>
            <person name="Neave M.J."/>
            <person name="Apprill A."/>
            <person name="Voolstra C.R."/>
        </authorList>
    </citation>
    <scope>NUCLEOTIDE SEQUENCE [LARGE SCALE GENOMIC DNA]</scope>
    <source>
        <strain evidence="1 2">DSM 22380</strain>
    </source>
</reference>
<organism evidence="1 2">
    <name type="scientific">Endozoicomonas elysicola</name>
    <dbReference type="NCBI Taxonomy" id="305900"/>
    <lineage>
        <taxon>Bacteria</taxon>
        <taxon>Pseudomonadati</taxon>
        <taxon>Pseudomonadota</taxon>
        <taxon>Gammaproteobacteria</taxon>
        <taxon>Oceanospirillales</taxon>
        <taxon>Endozoicomonadaceae</taxon>
        <taxon>Endozoicomonas</taxon>
    </lineage>
</organism>
<evidence type="ECO:0000313" key="2">
    <source>
        <dbReference type="Proteomes" id="UP000027997"/>
    </source>
</evidence>
<dbReference type="AlphaFoldDB" id="A0A081KDK1"/>
<keyword evidence="2" id="KW-1185">Reference proteome</keyword>
<sequence>MYLLLSYQIHPLLAQDFVRVFLLMDTPLTAPPTTYVSLHITVPQRLHEEVVITQSYFIELATSSNGKYFIKDTHYIVKSDLRLEKQTIVSMPGKLTVKGRFEIRDCQIEEIRSEIAVDGSFFISNCNQLKGIFGKIHTGKAFSIRGLKAIEEIACELKITAQMDALGCEKLRSLAGSDIEVGTILILKFCKVLEELPQKTVIVGVCADLRGCSALEIENKGYTIRQGTGDTYQLSEVPKELKLVRT</sequence>
<evidence type="ECO:0000313" key="1">
    <source>
        <dbReference type="EMBL" id="KEI72227.1"/>
    </source>
</evidence>
<dbReference type="EMBL" id="JOJP01000001">
    <property type="protein sequence ID" value="KEI72227.1"/>
    <property type="molecule type" value="Genomic_DNA"/>
</dbReference>
<name>A0A081KDK1_9GAMM</name>
<comment type="caution">
    <text evidence="1">The sequence shown here is derived from an EMBL/GenBank/DDBJ whole genome shotgun (WGS) entry which is preliminary data.</text>
</comment>
<accession>A0A081KDK1</accession>